<dbReference type="Pfam" id="PF02351">
    <property type="entry name" value="GDNF"/>
    <property type="match status" value="3"/>
</dbReference>
<dbReference type="SUPFAM" id="SSF110035">
    <property type="entry name" value="GDNF receptor-like"/>
    <property type="match status" value="1"/>
</dbReference>
<keyword evidence="6" id="KW-0675">Receptor</keyword>
<keyword evidence="4" id="KW-0732">Signal</keyword>
<evidence type="ECO:0000256" key="4">
    <source>
        <dbReference type="ARBA" id="ARBA00022729"/>
    </source>
</evidence>
<feature type="domain" description="GDNF/GAS1" evidence="9">
    <location>
        <begin position="177"/>
        <end position="257"/>
    </location>
</feature>
<dbReference type="PANTHER" id="PTHR10269">
    <property type="entry name" value="GDNF RECEPTOR ALPHA"/>
    <property type="match status" value="1"/>
</dbReference>
<evidence type="ECO:0000259" key="9">
    <source>
        <dbReference type="SMART" id="SM00907"/>
    </source>
</evidence>
<comment type="caution">
    <text evidence="10">The sequence shown here is derived from an EMBL/GenBank/DDBJ whole genome shotgun (WGS) entry which is preliminary data.</text>
</comment>
<accession>A0ABS2XU65</accession>
<gene>
    <name evidence="10" type="primary">Gfra4</name>
    <name evidence="10" type="ORF">GTO93_0017976</name>
</gene>
<evidence type="ECO:0000256" key="6">
    <source>
        <dbReference type="ARBA" id="ARBA00023170"/>
    </source>
</evidence>
<dbReference type="EMBL" id="JAAWVQ010073624">
    <property type="protein sequence ID" value="MBN3277772.1"/>
    <property type="molecule type" value="Genomic_DNA"/>
</dbReference>
<comment type="subcellular location">
    <subcellularLocation>
        <location evidence="1">Cell membrane</location>
    </subcellularLocation>
</comment>
<dbReference type="InterPro" id="IPR016017">
    <property type="entry name" value="GDNF/GAS1"/>
</dbReference>
<keyword evidence="3" id="KW-1003">Cell membrane</keyword>
<comment type="similarity">
    <text evidence="2">Belongs to the GDNFR family.</text>
</comment>
<feature type="non-terminal residue" evidence="10">
    <location>
        <position position="1"/>
    </location>
</feature>
<keyword evidence="11" id="KW-1185">Reference proteome</keyword>
<dbReference type="InterPro" id="IPR037193">
    <property type="entry name" value="GDNF_alpha"/>
</dbReference>
<evidence type="ECO:0000256" key="3">
    <source>
        <dbReference type="ARBA" id="ARBA00022475"/>
    </source>
</evidence>
<feature type="domain" description="GDNF/GAS1" evidence="9">
    <location>
        <begin position="56"/>
        <end position="135"/>
    </location>
</feature>
<evidence type="ECO:0000256" key="8">
    <source>
        <dbReference type="SAM" id="MobiDB-lite"/>
    </source>
</evidence>
<organism evidence="10 11">
    <name type="scientific">Polyodon spathula</name>
    <name type="common">North American paddlefish</name>
    <name type="synonym">Squalus spathula</name>
    <dbReference type="NCBI Taxonomy" id="7913"/>
    <lineage>
        <taxon>Eukaryota</taxon>
        <taxon>Metazoa</taxon>
        <taxon>Chordata</taxon>
        <taxon>Craniata</taxon>
        <taxon>Vertebrata</taxon>
        <taxon>Euteleostomi</taxon>
        <taxon>Actinopterygii</taxon>
        <taxon>Chondrostei</taxon>
        <taxon>Acipenseriformes</taxon>
        <taxon>Polyodontidae</taxon>
        <taxon>Polyodon</taxon>
    </lineage>
</organism>
<sequence>MLGGREVQTLYIYLPQLQIKRAAPAGVPLIRLPTPRHGSSAHGSLQAGHNGFHLDCVEAERLCVSDHTCNSSYRVLEYCTAEEAISPLGPEARKECVTAEAALAQSPLLRCKCHRGNRREEHCLSVYWTVRFSNSYYELESSPYEDLETDQMWAIQNSRLAAIVSGSSIVTEWDNPCLEAAQACGLYEKCGNLRSEYVLACTKRVSGSDTCNRQKCHKALRRFLDRVPEEYSFAVLFCQCSNTLCGERRRMAIVPSCSFEEKEKPNCLYLQQICLKDELCKSRLADFHSKCQPSPISATGCLRENGASCLKSYSGLIGTIMTPNYQSNSSSEVSQWCSCEGSGNKQQECSKILTMFTQNLCLVNSIGALTSTAQYALEGTPPSVRPSQHYQHDDGNAIVEIGKVDKSEGNQGNFEGIQLISEKATVSNVQSGAGELWMSRTDERDIKENGTNCTSLTNEVEEGSSTGHTSEDNAALGNLQASLQVPGQITWFAGAQLAEDTLTDLTLLPPSGTRPIERHPLGAPIHDPQRNSLNLNRQ</sequence>
<feature type="region of interest" description="Disordered" evidence="8">
    <location>
        <begin position="508"/>
        <end position="538"/>
    </location>
</feature>
<dbReference type="InterPro" id="IPR003438">
    <property type="entry name" value="GDNF_rcpt"/>
</dbReference>
<dbReference type="PANTHER" id="PTHR10269:SF15">
    <property type="entry name" value="GDNF FAMILY RECEPTOR ALPHA-3"/>
    <property type="match status" value="1"/>
</dbReference>
<evidence type="ECO:0000256" key="2">
    <source>
        <dbReference type="ARBA" id="ARBA00005961"/>
    </source>
</evidence>
<keyword evidence="7" id="KW-0325">Glycoprotein</keyword>
<feature type="non-terminal residue" evidence="10">
    <location>
        <position position="538"/>
    </location>
</feature>
<feature type="domain" description="GDNF/GAS1" evidence="9">
    <location>
        <begin position="267"/>
        <end position="361"/>
    </location>
</feature>
<protein>
    <submittedName>
        <fullName evidence="10">GFRA4 protein</fullName>
    </submittedName>
</protein>
<keyword evidence="5" id="KW-0472">Membrane</keyword>
<reference evidence="10" key="1">
    <citation type="journal article" date="2021" name="Cell">
        <title>Tracing the genetic footprints of vertebrate landing in non-teleost ray-finned fishes.</title>
        <authorList>
            <person name="Bi X."/>
            <person name="Wang K."/>
            <person name="Yang L."/>
            <person name="Pan H."/>
            <person name="Jiang H."/>
            <person name="Wei Q."/>
            <person name="Fang M."/>
            <person name="Yu H."/>
            <person name="Zhu C."/>
            <person name="Cai Y."/>
            <person name="He Y."/>
            <person name="Gan X."/>
            <person name="Zeng H."/>
            <person name="Yu D."/>
            <person name="Zhu Y."/>
            <person name="Jiang H."/>
            <person name="Qiu Q."/>
            <person name="Yang H."/>
            <person name="Zhang Y.E."/>
            <person name="Wang W."/>
            <person name="Zhu M."/>
            <person name="He S."/>
            <person name="Zhang G."/>
        </authorList>
    </citation>
    <scope>NUCLEOTIDE SEQUENCE</scope>
    <source>
        <strain evidence="10">Pddl_001</strain>
    </source>
</reference>
<evidence type="ECO:0000313" key="10">
    <source>
        <dbReference type="EMBL" id="MBN3277772.1"/>
    </source>
</evidence>
<evidence type="ECO:0000256" key="7">
    <source>
        <dbReference type="ARBA" id="ARBA00023180"/>
    </source>
</evidence>
<dbReference type="SMART" id="SM00907">
    <property type="entry name" value="GDNF"/>
    <property type="match status" value="3"/>
</dbReference>
<name>A0ABS2XU65_POLSP</name>
<dbReference type="Gene3D" id="1.10.220.110">
    <property type="entry name" value="GDNF binding domain"/>
    <property type="match status" value="1"/>
</dbReference>
<dbReference type="PRINTS" id="PR01316">
    <property type="entry name" value="GDNFRECEPTOR"/>
</dbReference>
<evidence type="ECO:0000313" key="11">
    <source>
        <dbReference type="Proteomes" id="UP001166093"/>
    </source>
</evidence>
<dbReference type="Proteomes" id="UP001166093">
    <property type="component" value="Unassembled WGS sequence"/>
</dbReference>
<evidence type="ECO:0000256" key="1">
    <source>
        <dbReference type="ARBA" id="ARBA00004236"/>
    </source>
</evidence>
<proteinExistence type="inferred from homology"/>
<evidence type="ECO:0000256" key="5">
    <source>
        <dbReference type="ARBA" id="ARBA00023136"/>
    </source>
</evidence>